<dbReference type="GO" id="GO:0005524">
    <property type="term" value="F:ATP binding"/>
    <property type="evidence" value="ECO:0007669"/>
    <property type="project" value="InterPro"/>
</dbReference>
<dbReference type="Pfam" id="PF25601">
    <property type="entry name" value="AAA_lid_14"/>
    <property type="match status" value="1"/>
</dbReference>
<keyword evidence="2" id="KW-1003">Cell membrane</keyword>
<dbReference type="InterPro" id="IPR014710">
    <property type="entry name" value="RmlC-like_jellyroll"/>
</dbReference>
<feature type="transmembrane region" description="Helical" evidence="9">
    <location>
        <begin position="461"/>
        <end position="490"/>
    </location>
</feature>
<comment type="caution">
    <text evidence="13">The sequence shown here is derived from an EMBL/GenBank/DDBJ whole genome shotgun (WGS) entry which is preliminary data.</text>
</comment>
<evidence type="ECO:0000256" key="8">
    <source>
        <dbReference type="ARBA" id="ARBA00023136"/>
    </source>
</evidence>
<dbReference type="SUPFAM" id="SSF52540">
    <property type="entry name" value="P-loop containing nucleoside triphosphate hydrolases"/>
    <property type="match status" value="1"/>
</dbReference>
<evidence type="ECO:0000256" key="6">
    <source>
        <dbReference type="ARBA" id="ARBA00023004"/>
    </source>
</evidence>
<dbReference type="Pfam" id="PF12801">
    <property type="entry name" value="Fer4_5"/>
    <property type="match status" value="2"/>
</dbReference>
<evidence type="ECO:0000259" key="11">
    <source>
        <dbReference type="PROSITE" id="PS50045"/>
    </source>
</evidence>
<proteinExistence type="predicted"/>
<dbReference type="Gene3D" id="3.40.50.300">
    <property type="entry name" value="P-loop containing nucleotide triphosphate hydrolases"/>
    <property type="match status" value="1"/>
</dbReference>
<keyword evidence="5" id="KW-0067">ATP-binding</keyword>
<evidence type="ECO:0000256" key="1">
    <source>
        <dbReference type="ARBA" id="ARBA00004236"/>
    </source>
</evidence>
<evidence type="ECO:0000256" key="9">
    <source>
        <dbReference type="SAM" id="Phobius"/>
    </source>
</evidence>
<dbReference type="InterPro" id="IPR002078">
    <property type="entry name" value="Sigma_54_int"/>
</dbReference>
<feature type="domain" description="4Fe-4S ferredoxin-type" evidence="12">
    <location>
        <begin position="624"/>
        <end position="654"/>
    </location>
</feature>
<dbReference type="InterPro" id="IPR027417">
    <property type="entry name" value="P-loop_NTPase"/>
</dbReference>
<dbReference type="PROSITE" id="PS50042">
    <property type="entry name" value="CNMP_BINDING_3"/>
    <property type="match status" value="1"/>
</dbReference>
<feature type="transmembrane region" description="Helical" evidence="9">
    <location>
        <begin position="427"/>
        <end position="446"/>
    </location>
</feature>
<evidence type="ECO:0000256" key="2">
    <source>
        <dbReference type="ARBA" id="ARBA00022475"/>
    </source>
</evidence>
<keyword evidence="9" id="KW-0812">Transmembrane</keyword>
<dbReference type="Pfam" id="PF00027">
    <property type="entry name" value="cNMP_binding"/>
    <property type="match status" value="1"/>
</dbReference>
<evidence type="ECO:0000256" key="4">
    <source>
        <dbReference type="ARBA" id="ARBA00022741"/>
    </source>
</evidence>
<dbReference type="InterPro" id="IPR017896">
    <property type="entry name" value="4Fe4S_Fe-S-bd"/>
</dbReference>
<keyword evidence="4" id="KW-0547">Nucleotide-binding</keyword>
<dbReference type="Gene3D" id="1.10.8.60">
    <property type="match status" value="1"/>
</dbReference>
<keyword evidence="3" id="KW-0479">Metal-binding</keyword>
<dbReference type="PROSITE" id="PS50045">
    <property type="entry name" value="SIGMA54_INTERACT_4"/>
    <property type="match status" value="1"/>
</dbReference>
<feature type="transmembrane region" description="Helical" evidence="9">
    <location>
        <begin position="743"/>
        <end position="764"/>
    </location>
</feature>
<dbReference type="PANTHER" id="PTHR30224">
    <property type="entry name" value="ELECTRON TRANSPORT PROTEIN"/>
    <property type="match status" value="1"/>
</dbReference>
<dbReference type="Proteomes" id="UP000757435">
    <property type="component" value="Unassembled WGS sequence"/>
</dbReference>
<protein>
    <submittedName>
        <fullName evidence="13">Sigma 54-interacting transcriptional regulator</fullName>
    </submittedName>
</protein>
<feature type="transmembrane region" description="Helical" evidence="9">
    <location>
        <begin position="710"/>
        <end position="731"/>
    </location>
</feature>
<dbReference type="PANTHER" id="PTHR30224:SF4">
    <property type="entry name" value="ELECTRON TRANSPORT PROTEIN YCCM-RELATED"/>
    <property type="match status" value="1"/>
</dbReference>
<name>A0A951Q920_9CYAN</name>
<evidence type="ECO:0000313" key="13">
    <source>
        <dbReference type="EMBL" id="MBW4657450.1"/>
    </source>
</evidence>
<organism evidence="13 14">
    <name type="scientific">Drouetiella hepatica Uher 2000/2452</name>
    <dbReference type="NCBI Taxonomy" id="904376"/>
    <lineage>
        <taxon>Bacteria</taxon>
        <taxon>Bacillati</taxon>
        <taxon>Cyanobacteriota</taxon>
        <taxon>Cyanophyceae</taxon>
        <taxon>Oculatellales</taxon>
        <taxon>Oculatellaceae</taxon>
        <taxon>Drouetiella</taxon>
    </lineage>
</organism>
<dbReference type="EMBL" id="JAHHHD010000002">
    <property type="protein sequence ID" value="MBW4657450.1"/>
    <property type="molecule type" value="Genomic_DNA"/>
</dbReference>
<evidence type="ECO:0000313" key="14">
    <source>
        <dbReference type="Proteomes" id="UP000757435"/>
    </source>
</evidence>
<dbReference type="InterPro" id="IPR000595">
    <property type="entry name" value="cNMP-bd_dom"/>
</dbReference>
<dbReference type="Pfam" id="PF00158">
    <property type="entry name" value="Sigma54_activat"/>
    <property type="match status" value="1"/>
</dbReference>
<evidence type="ECO:0000256" key="5">
    <source>
        <dbReference type="ARBA" id="ARBA00022840"/>
    </source>
</evidence>
<feature type="domain" description="Sigma-54 factor interaction" evidence="11">
    <location>
        <begin position="164"/>
        <end position="380"/>
    </location>
</feature>
<dbReference type="InterPro" id="IPR018490">
    <property type="entry name" value="cNMP-bd_dom_sf"/>
</dbReference>
<dbReference type="AlphaFoldDB" id="A0A951Q920"/>
<dbReference type="GO" id="GO:0051536">
    <property type="term" value="F:iron-sulfur cluster binding"/>
    <property type="evidence" value="ECO:0007669"/>
    <property type="project" value="UniProtKB-KW"/>
</dbReference>
<accession>A0A951Q920</accession>
<feature type="domain" description="Cyclic nucleotide-binding" evidence="10">
    <location>
        <begin position="15"/>
        <end position="134"/>
    </location>
</feature>
<dbReference type="InterPro" id="IPR052378">
    <property type="entry name" value="NosR_regulator"/>
</dbReference>
<dbReference type="Gene3D" id="2.60.120.10">
    <property type="entry name" value="Jelly Rolls"/>
    <property type="match status" value="1"/>
</dbReference>
<dbReference type="SUPFAM" id="SSF54862">
    <property type="entry name" value="4Fe-4S ferredoxins"/>
    <property type="match status" value="1"/>
</dbReference>
<feature type="transmembrane region" description="Helical" evidence="9">
    <location>
        <begin position="797"/>
        <end position="817"/>
    </location>
</feature>
<evidence type="ECO:0000259" key="10">
    <source>
        <dbReference type="PROSITE" id="PS50042"/>
    </source>
</evidence>
<gene>
    <name evidence="13" type="ORF">KME15_02155</name>
</gene>
<sequence>MERIDRIQWLQQNTPFGSVSEQGIEAIASALQVKILQENRRLALEDTSPAALYILKSGRLEAYRTSADSLAHASSLLPGSVLHLKELLLDRPAEQTVITLCDCEIWEIPRQEFVAIAQQYPEISRSFSQQLAAELEQATTQLAFEQERQTALRPYLMPKVRQGVVGASRYAVRLRQEVRKASGNRQPVLIFGEPGLGKDNIAALIHFGSSDRKQPLIKVNCDTLQPNGVELFGRSGGKPGLLEWLGTGTLMLNNAQDLPKDLESKIQQVLATGEYLPVSREGAEALEVKRSQARILMTAERNLPTALDDKKLGTQVIKVPPLRVIKADIAAQVTYYISLFCRGKGLPQPKVAPEALRRLQGYDFPGNLAELESLVGRAIIQSNGAPVLTEEVFWSTSTKGRRFRLNLLNAYPNLRQFLRSPWWPDRINYGFTSWFFAIVLAVLFLGPQSRDANIALNFFWAWWWLLVLVAFPFVGRLWCSVCPFMIYGELTQKLSLKLFPRKLLPWPRQQAEQWGGWFLYGLFALILLWEELWNLENTAYLSACLLLLITAGAMIFSALFERRFWCRYLCPIGGMNGMFGKLAMVELRAQQGICAASCTTYQCYKGGPQKGEGLETGGCPVYSHPAQLQDNRDCVLCMTCLKACPHRSVELNLRPPGIELWTTHTPTPHEVALLFLLLGAVFLHHLPQIADWLSRAIGLPIDLKQFGIHVSLSIVMLIAPGAIALLCHQLIRLFNPRNVKSFNFVRLAYGYLPLVLGANIAHYLHLGLSEMGRVAPVTLATIGLSGISAPVIVADPAVIAFLQGTVMIATALLSIILTQKIAHQSWQSLVSQHMTTLGFTMLLWQVIL</sequence>
<dbReference type="InterPro" id="IPR058031">
    <property type="entry name" value="AAA_lid_NorR"/>
</dbReference>
<evidence type="ECO:0000259" key="12">
    <source>
        <dbReference type="PROSITE" id="PS51379"/>
    </source>
</evidence>
<keyword evidence="9" id="KW-1133">Transmembrane helix</keyword>
<reference evidence="13" key="1">
    <citation type="submission" date="2021-05" db="EMBL/GenBank/DDBJ databases">
        <authorList>
            <person name="Pietrasiak N."/>
            <person name="Ward R."/>
            <person name="Stajich J.E."/>
            <person name="Kurbessoian T."/>
        </authorList>
    </citation>
    <scope>NUCLEOTIDE SEQUENCE</scope>
    <source>
        <strain evidence="13">UHER 2000/2452</strain>
    </source>
</reference>
<evidence type="ECO:0000256" key="3">
    <source>
        <dbReference type="ARBA" id="ARBA00022723"/>
    </source>
</evidence>
<dbReference type="PROSITE" id="PS51379">
    <property type="entry name" value="4FE4S_FER_2"/>
    <property type="match status" value="1"/>
</dbReference>
<dbReference type="InterPro" id="IPR017900">
    <property type="entry name" value="4Fe4S_Fe_S_CS"/>
</dbReference>
<dbReference type="CDD" id="cd00009">
    <property type="entry name" value="AAA"/>
    <property type="match status" value="1"/>
</dbReference>
<keyword evidence="8 9" id="KW-0472">Membrane</keyword>
<dbReference type="SUPFAM" id="SSF51206">
    <property type="entry name" value="cAMP-binding domain-like"/>
    <property type="match status" value="1"/>
</dbReference>
<evidence type="ECO:0000256" key="7">
    <source>
        <dbReference type="ARBA" id="ARBA00023014"/>
    </source>
</evidence>
<comment type="subcellular location">
    <subcellularLocation>
        <location evidence="1">Cell membrane</location>
    </subcellularLocation>
</comment>
<feature type="transmembrane region" description="Helical" evidence="9">
    <location>
        <begin position="540"/>
        <end position="560"/>
    </location>
</feature>
<dbReference type="SMART" id="SM00100">
    <property type="entry name" value="cNMP"/>
    <property type="match status" value="1"/>
</dbReference>
<dbReference type="GO" id="GO:0006355">
    <property type="term" value="P:regulation of DNA-templated transcription"/>
    <property type="evidence" value="ECO:0007669"/>
    <property type="project" value="InterPro"/>
</dbReference>
<keyword evidence="6" id="KW-0408">Iron</keyword>
<dbReference type="GO" id="GO:0005886">
    <property type="term" value="C:plasma membrane"/>
    <property type="evidence" value="ECO:0007669"/>
    <property type="project" value="UniProtKB-SubCell"/>
</dbReference>
<keyword evidence="7" id="KW-0411">Iron-sulfur</keyword>
<dbReference type="CDD" id="cd00038">
    <property type="entry name" value="CAP_ED"/>
    <property type="match status" value="1"/>
</dbReference>
<reference evidence="13" key="2">
    <citation type="journal article" date="2022" name="Microbiol. Resour. Announc.">
        <title>Metagenome Sequencing to Explore Phylogenomics of Terrestrial Cyanobacteria.</title>
        <authorList>
            <person name="Ward R.D."/>
            <person name="Stajich J.E."/>
            <person name="Johansen J.R."/>
            <person name="Huntemann M."/>
            <person name="Clum A."/>
            <person name="Foster B."/>
            <person name="Foster B."/>
            <person name="Roux S."/>
            <person name="Palaniappan K."/>
            <person name="Varghese N."/>
            <person name="Mukherjee S."/>
            <person name="Reddy T.B.K."/>
            <person name="Daum C."/>
            <person name="Copeland A."/>
            <person name="Chen I.A."/>
            <person name="Ivanova N.N."/>
            <person name="Kyrpides N.C."/>
            <person name="Shapiro N."/>
            <person name="Eloe-Fadrosh E.A."/>
            <person name="Pietrasiak N."/>
        </authorList>
    </citation>
    <scope>NUCLEOTIDE SEQUENCE</scope>
    <source>
        <strain evidence="13">UHER 2000/2452</strain>
    </source>
</reference>
<dbReference type="PROSITE" id="PS00198">
    <property type="entry name" value="4FE4S_FER_1"/>
    <property type="match status" value="1"/>
</dbReference>
<dbReference type="GO" id="GO:0046872">
    <property type="term" value="F:metal ion binding"/>
    <property type="evidence" value="ECO:0007669"/>
    <property type="project" value="UniProtKB-KW"/>
</dbReference>
<feature type="transmembrane region" description="Helical" evidence="9">
    <location>
        <begin position="671"/>
        <end position="690"/>
    </location>
</feature>